<dbReference type="InterPro" id="IPR039498">
    <property type="entry name" value="NTP_transf_5"/>
</dbReference>
<proteinExistence type="predicted"/>
<reference evidence="1 2" key="1">
    <citation type="submission" date="2014-02" db="EMBL/GenBank/DDBJ databases">
        <authorList>
            <person name="Sears C."/>
            <person name="Carroll K."/>
            <person name="Sack B.R."/>
            <person name="Qadri F."/>
            <person name="Myers L.L."/>
            <person name="Chung G.-T."/>
            <person name="Escheverria P."/>
            <person name="Fraser C.M."/>
            <person name="Sadzewicz L."/>
            <person name="Shefchek K.A."/>
            <person name="Tallon L."/>
            <person name="Das S.P."/>
            <person name="Daugherty S."/>
            <person name="Mongodin E.F."/>
        </authorList>
    </citation>
    <scope>NUCLEOTIDE SEQUENCE [LARGE SCALE GENOMIC DNA]</scope>
    <source>
        <strain evidence="1 2">3976T8</strain>
    </source>
</reference>
<dbReference type="AlphaFoldDB" id="A0A016CWK8"/>
<gene>
    <name evidence="1" type="ORF">M123_4815</name>
</gene>
<evidence type="ECO:0008006" key="3">
    <source>
        <dbReference type="Google" id="ProtNLM"/>
    </source>
</evidence>
<protein>
    <recommendedName>
        <fullName evidence="3">Nucleotidyltransferase family protein</fullName>
    </recommendedName>
</protein>
<dbReference type="Pfam" id="PF14907">
    <property type="entry name" value="NTP_transf_5"/>
    <property type="match status" value="1"/>
</dbReference>
<organism evidence="1 2">
    <name type="scientific">Bacteroides fragilis str. 3976T8</name>
    <dbReference type="NCBI Taxonomy" id="1339314"/>
    <lineage>
        <taxon>Bacteria</taxon>
        <taxon>Pseudomonadati</taxon>
        <taxon>Bacteroidota</taxon>
        <taxon>Bacteroidia</taxon>
        <taxon>Bacteroidales</taxon>
        <taxon>Bacteroidaceae</taxon>
        <taxon>Bacteroides</taxon>
    </lineage>
</organism>
<accession>A0A016CWK8</accession>
<dbReference type="EMBL" id="JGDS01000015">
    <property type="protein sequence ID" value="EXZ75699.1"/>
    <property type="molecule type" value="Genomic_DNA"/>
</dbReference>
<sequence length="363" mass="41466">MNLSTEHKALFSLLRAGLWEREPDDLSPFPLTDAQWWEVYRMSVRQTMAGIVFRGLHHLPEEYLPADALMIHWVAKADRIERKNRRMDAALRLLLQRMGREGLHPVLLKGQGVAALYEHPLLRECGDIDLCFPSEKEEREAAELARRAGCRTERRPDGSVCYSWQGVEVEHHTRLFDLHNPLLRGYLSALVGRHGFTDIRTEDGASLPVPAPLPNLLLLNAHLLKHMMGHGVGLRQFCDMARAYHALRGSYSSVELEAAYRRTGLLRWSAQLHTFLTEHLGLPRDVLPYAGTDARTSPRLLHIVLEGGNFGQYGKTRAKASRAGWERKLHTFLSFWRHRDFSGAYARGEAFWTSIRLITGNLR</sequence>
<evidence type="ECO:0000313" key="1">
    <source>
        <dbReference type="EMBL" id="EXZ75699.1"/>
    </source>
</evidence>
<comment type="caution">
    <text evidence="1">The sequence shown here is derived from an EMBL/GenBank/DDBJ whole genome shotgun (WGS) entry which is preliminary data.</text>
</comment>
<name>A0A016CWK8_BACFG</name>
<dbReference type="RefSeq" id="WP_032597406.1">
    <property type="nucleotide sequence ID" value="NZ_JGDS01000015.1"/>
</dbReference>
<evidence type="ECO:0000313" key="2">
    <source>
        <dbReference type="Proteomes" id="UP000020938"/>
    </source>
</evidence>
<dbReference type="PATRIC" id="fig|1339314.3.peg.133"/>
<dbReference type="Proteomes" id="UP000020938">
    <property type="component" value="Unassembled WGS sequence"/>
</dbReference>